<dbReference type="InterPro" id="IPR049468">
    <property type="entry name" value="Restrct_endonuc-II-like_dom"/>
</dbReference>
<dbReference type="Gene3D" id="3.40.960.10">
    <property type="entry name" value="VSR Endonuclease"/>
    <property type="match status" value="1"/>
</dbReference>
<reference evidence="2" key="1">
    <citation type="journal article" date="2020" name="mSystems">
        <title>Genome- and Community-Level Interaction Insights into Carbon Utilization and Element Cycling Functions of Hydrothermarchaeota in Hydrothermal Sediment.</title>
        <authorList>
            <person name="Zhou Z."/>
            <person name="Liu Y."/>
            <person name="Xu W."/>
            <person name="Pan J."/>
            <person name="Luo Z.H."/>
            <person name="Li M."/>
        </authorList>
    </citation>
    <scope>NUCLEOTIDE SEQUENCE [LARGE SCALE GENOMIC DNA]</scope>
    <source>
        <strain evidence="2">SpSt-258</strain>
    </source>
</reference>
<evidence type="ECO:0000259" key="1">
    <source>
        <dbReference type="Pfam" id="PF18741"/>
    </source>
</evidence>
<evidence type="ECO:0000313" key="2">
    <source>
        <dbReference type="EMBL" id="HDY59470.1"/>
    </source>
</evidence>
<protein>
    <submittedName>
        <fullName evidence="2">DUF559 domain-containing protein</fullName>
    </submittedName>
</protein>
<dbReference type="Pfam" id="PF18741">
    <property type="entry name" value="MTES_1575"/>
    <property type="match status" value="1"/>
</dbReference>
<dbReference type="InterPro" id="IPR011335">
    <property type="entry name" value="Restrct_endonuc-II-like"/>
</dbReference>
<organism evidence="2">
    <name type="scientific">candidate division WOR-3 bacterium</name>
    <dbReference type="NCBI Taxonomy" id="2052148"/>
    <lineage>
        <taxon>Bacteria</taxon>
        <taxon>Bacteria division WOR-3</taxon>
    </lineage>
</organism>
<name>A0A7V0Z6D8_UNCW3</name>
<sequence length="242" mass="29299">MNDLPGLVGIVPRKELWNVIKNQRWYHIPVESAPKNINEIKYLAFYFPSVFGRDLRFKVIYYSAINDIEIKKRIQLFSDEIEHPRRNSEYYQMHLDEIRELPRPILSMRWRRIVHIPTTLKRLLLAEEINDLYWTSQLEEKMYRALKRHNIFPERQYVVRINKQCYFLDFCIFCKKANIDLECDGERYHTMPDALTRDRIRNNQLTSFGWSVLRFSGSDVRNHLRDCIKIVERTIYNLKGLV</sequence>
<accession>A0A7V0Z6D8</accession>
<proteinExistence type="predicted"/>
<comment type="caution">
    <text evidence="2">The sequence shown here is derived from an EMBL/GenBank/DDBJ whole genome shotgun (WGS) entry which is preliminary data.</text>
</comment>
<dbReference type="AlphaFoldDB" id="A0A7V0Z6D8"/>
<feature type="domain" description="Restriction endonuclease type II-like" evidence="1">
    <location>
        <begin position="139"/>
        <end position="233"/>
    </location>
</feature>
<dbReference type="EMBL" id="DSKY01000020">
    <property type="protein sequence ID" value="HDY59470.1"/>
    <property type="molecule type" value="Genomic_DNA"/>
</dbReference>
<dbReference type="SUPFAM" id="SSF52980">
    <property type="entry name" value="Restriction endonuclease-like"/>
    <property type="match status" value="1"/>
</dbReference>
<gene>
    <name evidence="2" type="ORF">ENP86_07965</name>
</gene>